<dbReference type="AlphaFoldDB" id="A0A1G2PMX4"/>
<accession>A0A1G2PMX4</accession>
<comment type="caution">
    <text evidence="1">The sequence shown here is derived from an EMBL/GenBank/DDBJ whole genome shotgun (WGS) entry which is preliminary data.</text>
</comment>
<protein>
    <recommendedName>
        <fullName evidence="3">DUF4352 domain-containing protein</fullName>
    </recommendedName>
</protein>
<organism evidence="1 2">
    <name type="scientific">Terrybacteria sp. (strain RIFCSPHIGHO2_01_FULL_58_15)</name>
    <dbReference type="NCBI Taxonomy" id="1802363"/>
    <lineage>
        <taxon>Bacteria</taxon>
        <taxon>Candidatus Terryibacteriota</taxon>
    </lineage>
</organism>
<sequence length="144" mass="15541">MPRKYIIIAVVLAVIAVLFWTLRSPIPAGEETVSSSQRLEKKTTAVGGITVQAQPELLGDGNLQFLLQLTAHSGDLSLYDAGRNLLLKSGGEELAPLRAENAAGSGPSEHHRELVAVFSAPQNDDFTLVLQRLEGETEAILQWP</sequence>
<dbReference type="EMBL" id="MHST01000005">
    <property type="protein sequence ID" value="OHA49695.1"/>
    <property type="molecule type" value="Genomic_DNA"/>
</dbReference>
<proteinExistence type="predicted"/>
<evidence type="ECO:0008006" key="3">
    <source>
        <dbReference type="Google" id="ProtNLM"/>
    </source>
</evidence>
<evidence type="ECO:0000313" key="2">
    <source>
        <dbReference type="Proteomes" id="UP000178690"/>
    </source>
</evidence>
<gene>
    <name evidence="1" type="ORF">A2682_00070</name>
</gene>
<dbReference type="Proteomes" id="UP000178690">
    <property type="component" value="Unassembled WGS sequence"/>
</dbReference>
<evidence type="ECO:0000313" key="1">
    <source>
        <dbReference type="EMBL" id="OHA49695.1"/>
    </source>
</evidence>
<name>A0A1G2PMX4_TERXR</name>
<reference evidence="1 2" key="1">
    <citation type="journal article" date="2016" name="Nat. Commun.">
        <title>Thousands of microbial genomes shed light on interconnected biogeochemical processes in an aquifer system.</title>
        <authorList>
            <person name="Anantharaman K."/>
            <person name="Brown C.T."/>
            <person name="Hug L.A."/>
            <person name="Sharon I."/>
            <person name="Castelle C.J."/>
            <person name="Probst A.J."/>
            <person name="Thomas B.C."/>
            <person name="Singh A."/>
            <person name="Wilkins M.J."/>
            <person name="Karaoz U."/>
            <person name="Brodie E.L."/>
            <person name="Williams K.H."/>
            <person name="Hubbard S.S."/>
            <person name="Banfield J.F."/>
        </authorList>
    </citation>
    <scope>NUCLEOTIDE SEQUENCE [LARGE SCALE GENOMIC DNA]</scope>
    <source>
        <strain evidence="2">RIFCSPHIGHO2_01_FULL_58_15</strain>
    </source>
</reference>
<dbReference type="STRING" id="1802363.A2682_00070"/>